<dbReference type="Pfam" id="PF09996">
    <property type="entry name" value="DUF2237"/>
    <property type="match status" value="1"/>
</dbReference>
<dbReference type="Proteomes" id="UP000198284">
    <property type="component" value="Unassembled WGS sequence"/>
</dbReference>
<dbReference type="InterPro" id="IPR018714">
    <property type="entry name" value="DUF2237"/>
</dbReference>
<organism evidence="1 2">
    <name type="scientific">Noviherbaspirillum humi</name>
    <dbReference type="NCBI Taxonomy" id="1688639"/>
    <lineage>
        <taxon>Bacteria</taxon>
        <taxon>Pseudomonadati</taxon>
        <taxon>Pseudomonadota</taxon>
        <taxon>Betaproteobacteria</taxon>
        <taxon>Burkholderiales</taxon>
        <taxon>Oxalobacteraceae</taxon>
        <taxon>Noviherbaspirillum</taxon>
    </lineage>
</organism>
<gene>
    <name evidence="1" type="ORF">SAMN06265795_10657</name>
</gene>
<dbReference type="OrthoDB" id="9792525at2"/>
<protein>
    <recommendedName>
        <fullName evidence="3">DUF2237 domain-containing protein</fullName>
    </recommendedName>
</protein>
<proteinExistence type="predicted"/>
<name>A0A239H263_9BURK</name>
<evidence type="ECO:0000313" key="2">
    <source>
        <dbReference type="Proteomes" id="UP000198284"/>
    </source>
</evidence>
<dbReference type="Gene3D" id="3.30.56.110">
    <property type="entry name" value="Protein of unknown function DUF2237"/>
    <property type="match status" value="1"/>
</dbReference>
<evidence type="ECO:0008006" key="3">
    <source>
        <dbReference type="Google" id="ProtNLM"/>
    </source>
</evidence>
<dbReference type="PANTHER" id="PTHR37466">
    <property type="entry name" value="SLR1628 PROTEIN"/>
    <property type="match status" value="1"/>
</dbReference>
<sequence length="128" mass="14253">MPHHIPPPPARNVYNEPLVPCSFEPLTGFFRDGCCKTTQEDVGTHVICAIVTADFLAFSKQHGNDLSTPVPEWNFPGLKPGDQWCICALRWIEAFNEGAAPQVVLESTNINALDLIPLEILEQYRHNA</sequence>
<dbReference type="RefSeq" id="WP_089399432.1">
    <property type="nucleotide sequence ID" value="NZ_FZOT01000006.1"/>
</dbReference>
<evidence type="ECO:0000313" key="1">
    <source>
        <dbReference type="EMBL" id="SNS75477.1"/>
    </source>
</evidence>
<accession>A0A239H263</accession>
<reference evidence="1 2" key="1">
    <citation type="submission" date="2017-06" db="EMBL/GenBank/DDBJ databases">
        <authorList>
            <person name="Kim H.J."/>
            <person name="Triplett B.A."/>
        </authorList>
    </citation>
    <scope>NUCLEOTIDE SEQUENCE [LARGE SCALE GENOMIC DNA]</scope>
    <source>
        <strain evidence="1 2">U15</strain>
    </source>
</reference>
<dbReference type="PANTHER" id="PTHR37466:SF1">
    <property type="entry name" value="SLR1628 PROTEIN"/>
    <property type="match status" value="1"/>
</dbReference>
<keyword evidence="2" id="KW-1185">Reference proteome</keyword>
<dbReference type="EMBL" id="FZOT01000006">
    <property type="protein sequence ID" value="SNS75477.1"/>
    <property type="molecule type" value="Genomic_DNA"/>
</dbReference>
<dbReference type="AlphaFoldDB" id="A0A239H263"/>